<dbReference type="CDD" id="cd00756">
    <property type="entry name" value="MoaE"/>
    <property type="match status" value="1"/>
</dbReference>
<dbReference type="Gene3D" id="3.90.1170.40">
    <property type="entry name" value="Molybdopterin biosynthesis MoaE subunit"/>
    <property type="match status" value="1"/>
</dbReference>
<sequence length="167" mass="17567">MAGARTGHDHAADRAPADPAYVADQTGVVLDAFITDEPLEPLLAQARRDTLTDAMGALVTFEGVVRDHDGGQRVATLSYSSHPTSDAVIGEVAVSVSQAHPTTRLWTAHRTGDLAIGEVAFAVVAAAAHRGDAFAACSTLADRVKAEVPIWKEQELTDGAKQWVGLE</sequence>
<proteinExistence type="predicted"/>
<dbReference type="SUPFAM" id="SSF54690">
    <property type="entry name" value="Molybdopterin synthase subunit MoaE"/>
    <property type="match status" value="1"/>
</dbReference>
<evidence type="ECO:0000313" key="1">
    <source>
        <dbReference type="EMBL" id="WIM71589.1"/>
    </source>
</evidence>
<evidence type="ECO:0000313" key="2">
    <source>
        <dbReference type="Proteomes" id="UP001238805"/>
    </source>
</evidence>
<reference evidence="1 2" key="1">
    <citation type="submission" date="2023-05" db="EMBL/GenBank/DDBJ databases">
        <title>Corynebacterium suedekumii sp. nov. and Corynebacterium breve sp. nov. isolated from raw cow's milk.</title>
        <authorList>
            <person name="Baer M.K."/>
            <person name="Mehl L."/>
            <person name="Hellmuth R."/>
            <person name="Marke G."/>
            <person name="Lipski A."/>
        </authorList>
    </citation>
    <scope>NUCLEOTIDE SEQUENCE [LARGE SCALE GENOMIC DNA]</scope>
    <source>
        <strain evidence="1 2">LM112</strain>
    </source>
</reference>
<organism evidence="1 2">
    <name type="scientific">Corynebacterium suedekumii</name>
    <dbReference type="NCBI Taxonomy" id="3049801"/>
    <lineage>
        <taxon>Bacteria</taxon>
        <taxon>Bacillati</taxon>
        <taxon>Actinomycetota</taxon>
        <taxon>Actinomycetes</taxon>
        <taxon>Mycobacteriales</taxon>
        <taxon>Corynebacteriaceae</taxon>
        <taxon>Corynebacterium</taxon>
    </lineage>
</organism>
<dbReference type="InterPro" id="IPR036563">
    <property type="entry name" value="MoaE_sf"/>
</dbReference>
<dbReference type="PANTHER" id="PTHR23404">
    <property type="entry name" value="MOLYBDOPTERIN SYNTHASE RELATED"/>
    <property type="match status" value="1"/>
</dbReference>
<name>A0ABY8VPL4_9CORY</name>
<dbReference type="RefSeq" id="WP_284876155.1">
    <property type="nucleotide sequence ID" value="NZ_CP126970.1"/>
</dbReference>
<dbReference type="InterPro" id="IPR003448">
    <property type="entry name" value="Mopterin_biosynth_MoaE"/>
</dbReference>
<dbReference type="Pfam" id="PF02391">
    <property type="entry name" value="MoaE"/>
    <property type="match status" value="1"/>
</dbReference>
<gene>
    <name evidence="1" type="ORF">QP029_04740</name>
</gene>
<dbReference type="EMBL" id="CP126970">
    <property type="protein sequence ID" value="WIM71589.1"/>
    <property type="molecule type" value="Genomic_DNA"/>
</dbReference>
<accession>A0ABY8VPL4</accession>
<dbReference type="Proteomes" id="UP001238805">
    <property type="component" value="Chromosome"/>
</dbReference>
<protein>
    <submittedName>
        <fullName evidence="1">Molybdenum cofactor biosynthesis protein MoaE</fullName>
    </submittedName>
</protein>
<keyword evidence="2" id="KW-1185">Reference proteome</keyword>